<protein>
    <recommendedName>
        <fullName evidence="3">HIT domain-containing protein</fullName>
    </recommendedName>
</protein>
<dbReference type="SUPFAM" id="SSF54197">
    <property type="entry name" value="HIT-like"/>
    <property type="match status" value="1"/>
</dbReference>
<sequence>MSTDNKKPGDEKQIQENRFINMNVIRCADQKAVMEKIREEGHCPFCQENLAKYHKKPILKEGKYWLLTDNQWPYDKVKHQILAIYKTHVEHLSELDPEAGAELFQMFTEETKKRNIPGGGLALRFGSSIHGNYGSSVLHIHAHLVEPDLAALNKDEAWRFKFGQPKNYKKE</sequence>
<comment type="caution">
    <text evidence="1">The sequence shown here is derived from an EMBL/GenBank/DDBJ whole genome shotgun (WGS) entry which is preliminary data.</text>
</comment>
<dbReference type="STRING" id="1802319.A2928_01335"/>
<organism evidence="1 2">
    <name type="scientific">Candidatus Taylorbacteria bacterium RIFCSPLOWO2_01_FULL_45_15b</name>
    <dbReference type="NCBI Taxonomy" id="1802319"/>
    <lineage>
        <taxon>Bacteria</taxon>
        <taxon>Candidatus Tayloriibacteriota</taxon>
    </lineage>
</organism>
<reference evidence="1 2" key="1">
    <citation type="journal article" date="2016" name="Nat. Commun.">
        <title>Thousands of microbial genomes shed light on interconnected biogeochemical processes in an aquifer system.</title>
        <authorList>
            <person name="Anantharaman K."/>
            <person name="Brown C.T."/>
            <person name="Hug L.A."/>
            <person name="Sharon I."/>
            <person name="Castelle C.J."/>
            <person name="Probst A.J."/>
            <person name="Thomas B.C."/>
            <person name="Singh A."/>
            <person name="Wilkins M.J."/>
            <person name="Karaoz U."/>
            <person name="Brodie E.L."/>
            <person name="Williams K.H."/>
            <person name="Hubbard S.S."/>
            <person name="Banfield J.F."/>
        </authorList>
    </citation>
    <scope>NUCLEOTIDE SEQUENCE [LARGE SCALE GENOMIC DNA]</scope>
</reference>
<accession>A0A1G2NB14</accession>
<dbReference type="EMBL" id="MHRX01000034">
    <property type="protein sequence ID" value="OHA33270.1"/>
    <property type="molecule type" value="Genomic_DNA"/>
</dbReference>
<gene>
    <name evidence="1" type="ORF">A2928_01335</name>
</gene>
<evidence type="ECO:0008006" key="3">
    <source>
        <dbReference type="Google" id="ProtNLM"/>
    </source>
</evidence>
<proteinExistence type="predicted"/>
<evidence type="ECO:0000313" key="1">
    <source>
        <dbReference type="EMBL" id="OHA33270.1"/>
    </source>
</evidence>
<name>A0A1G2NB14_9BACT</name>
<dbReference type="AlphaFoldDB" id="A0A1G2NB14"/>
<dbReference type="Proteomes" id="UP000176221">
    <property type="component" value="Unassembled WGS sequence"/>
</dbReference>
<dbReference type="InterPro" id="IPR036265">
    <property type="entry name" value="HIT-like_sf"/>
</dbReference>
<evidence type="ECO:0000313" key="2">
    <source>
        <dbReference type="Proteomes" id="UP000176221"/>
    </source>
</evidence>
<dbReference type="Gene3D" id="3.30.428.10">
    <property type="entry name" value="HIT-like"/>
    <property type="match status" value="1"/>
</dbReference>